<dbReference type="AlphaFoldDB" id="A0A1V6NJV4"/>
<reference evidence="3" key="1">
    <citation type="journal article" date="2017" name="Nat. Microbiol.">
        <title>Global analysis of biosynthetic gene clusters reveals vast potential of secondary metabolite production in Penicillium species.</title>
        <authorList>
            <person name="Nielsen J.C."/>
            <person name="Grijseels S."/>
            <person name="Prigent S."/>
            <person name="Ji B."/>
            <person name="Dainat J."/>
            <person name="Nielsen K.F."/>
            <person name="Frisvad J.C."/>
            <person name="Workman M."/>
            <person name="Nielsen J."/>
        </authorList>
    </citation>
    <scope>NUCLEOTIDE SEQUENCE [LARGE SCALE GENOMIC DNA]</scope>
    <source>
        <strain evidence="3">IBT 4502</strain>
    </source>
</reference>
<accession>A0A1V6NJV4</accession>
<sequence length="262" mass="29312">MTYLGVTPTSLCEATMSTAYGFNTGLIGGPVLRSATAPYAPPGSHASVIVNLSLNTDREELRRDVKRQWAEVRFGSDGARDEDPDAIGHRDMDRAYDWTPRIGRLVARGFRQVKDLDFHAVYAVVAKPMSFKIFAAIAAAMGWPIHHVDIMTAFLYVELKEPIEIELPEGLKDKYPNGIGLLMKTIYGLKQSPREWYALLHDVMISMGLARTQSDHSIFVRRARDPVFVLIYVDDLLVGKFEHVTLGRLRVVSFTGLAPTVY</sequence>
<gene>
    <name evidence="2" type="ORF">PENPOL_c007G03061</name>
</gene>
<dbReference type="EMBL" id="MDYM01000007">
    <property type="protein sequence ID" value="OQD64822.1"/>
    <property type="molecule type" value="Genomic_DNA"/>
</dbReference>
<dbReference type="OrthoDB" id="10320017at2759"/>
<proteinExistence type="predicted"/>
<protein>
    <recommendedName>
        <fullName evidence="1">Reverse transcriptase Ty1/copia-type domain-containing protein</fullName>
    </recommendedName>
</protein>
<dbReference type="Proteomes" id="UP000191408">
    <property type="component" value="Unassembled WGS sequence"/>
</dbReference>
<evidence type="ECO:0000313" key="3">
    <source>
        <dbReference type="Proteomes" id="UP000191408"/>
    </source>
</evidence>
<organism evidence="2 3">
    <name type="scientific">Penicillium polonicum</name>
    <dbReference type="NCBI Taxonomy" id="60169"/>
    <lineage>
        <taxon>Eukaryota</taxon>
        <taxon>Fungi</taxon>
        <taxon>Dikarya</taxon>
        <taxon>Ascomycota</taxon>
        <taxon>Pezizomycotina</taxon>
        <taxon>Eurotiomycetes</taxon>
        <taxon>Eurotiomycetidae</taxon>
        <taxon>Eurotiales</taxon>
        <taxon>Aspergillaceae</taxon>
        <taxon>Penicillium</taxon>
    </lineage>
</organism>
<dbReference type="SUPFAM" id="SSF56672">
    <property type="entry name" value="DNA/RNA polymerases"/>
    <property type="match status" value="1"/>
</dbReference>
<dbReference type="InterPro" id="IPR013103">
    <property type="entry name" value="RVT_2"/>
</dbReference>
<dbReference type="STRING" id="60169.A0A1V6NJV4"/>
<comment type="caution">
    <text evidence="2">The sequence shown here is derived from an EMBL/GenBank/DDBJ whole genome shotgun (WGS) entry which is preliminary data.</text>
</comment>
<dbReference type="Pfam" id="PF07727">
    <property type="entry name" value="RVT_2"/>
    <property type="match status" value="1"/>
</dbReference>
<feature type="domain" description="Reverse transcriptase Ty1/copia-type" evidence="1">
    <location>
        <begin position="103"/>
        <end position="239"/>
    </location>
</feature>
<keyword evidence="3" id="KW-1185">Reference proteome</keyword>
<evidence type="ECO:0000313" key="2">
    <source>
        <dbReference type="EMBL" id="OQD64822.1"/>
    </source>
</evidence>
<name>A0A1V6NJV4_PENPO</name>
<evidence type="ECO:0000259" key="1">
    <source>
        <dbReference type="Pfam" id="PF07727"/>
    </source>
</evidence>
<dbReference type="InterPro" id="IPR043502">
    <property type="entry name" value="DNA/RNA_pol_sf"/>
</dbReference>